<evidence type="ECO:0000259" key="1">
    <source>
        <dbReference type="Pfam" id="PF13860"/>
    </source>
</evidence>
<accession>A0A9C9EL80</accession>
<dbReference type="Proteomes" id="UP000885826">
    <property type="component" value="Unassembled WGS sequence"/>
</dbReference>
<dbReference type="Pfam" id="PF13860">
    <property type="entry name" value="FlgD_ig"/>
    <property type="match status" value="1"/>
</dbReference>
<sequence length="293" mass="33646">RYLFSPETLQVEVVANETTIVNFSLEEYSISPPFSTDFEENNGGFASGAQEPQLLWTWVDDTLPPGHSGTRYWQAIGENNMPDSKSWLYAPRIDLSSVSSALIFFYHSYYLYHDYTANVQVSPDGLQNWTTIFSCTPPNHPYDWVPTDSISLNAYAGDTIYLRFELIWPPYSRPSWWRIDDFYLLTGSGQQGVNVNEENKRFRLSLSQNIPNPVYTTTMISYVVPEKTKVNLNIYDSSGRLVNTLVDEIQNPGHYNVVWNCKDGAGKRLSSGIYFYCLRTEKGIRTRKFVLIK</sequence>
<protein>
    <submittedName>
        <fullName evidence="2">T9SS type A sorting domain-containing protein</fullName>
    </submittedName>
</protein>
<feature type="non-terminal residue" evidence="2">
    <location>
        <position position="1"/>
    </location>
</feature>
<dbReference type="SUPFAM" id="SSF49899">
    <property type="entry name" value="Concanavalin A-like lectins/glucanases"/>
    <property type="match status" value="1"/>
</dbReference>
<comment type="caution">
    <text evidence="2">The sequence shown here is derived from an EMBL/GenBank/DDBJ whole genome shotgun (WGS) entry which is preliminary data.</text>
</comment>
<organism evidence="2 3">
    <name type="scientific">candidate division WOR-3 bacterium</name>
    <dbReference type="NCBI Taxonomy" id="2052148"/>
    <lineage>
        <taxon>Bacteria</taxon>
        <taxon>Bacteria division WOR-3</taxon>
    </lineage>
</organism>
<dbReference type="EMBL" id="DRIG01000028">
    <property type="protein sequence ID" value="HEC77972.1"/>
    <property type="molecule type" value="Genomic_DNA"/>
</dbReference>
<name>A0A9C9EL80_UNCW3</name>
<dbReference type="NCBIfam" id="TIGR04183">
    <property type="entry name" value="Por_Secre_tail"/>
    <property type="match status" value="1"/>
</dbReference>
<proteinExistence type="predicted"/>
<gene>
    <name evidence="2" type="ORF">ENI34_02375</name>
</gene>
<dbReference type="Gene3D" id="2.60.40.4070">
    <property type="match status" value="1"/>
</dbReference>
<evidence type="ECO:0000313" key="2">
    <source>
        <dbReference type="EMBL" id="HEC77972.1"/>
    </source>
</evidence>
<dbReference type="Gene3D" id="2.60.120.200">
    <property type="match status" value="1"/>
</dbReference>
<dbReference type="AlphaFoldDB" id="A0A9C9EL80"/>
<evidence type="ECO:0000313" key="3">
    <source>
        <dbReference type="Proteomes" id="UP000885826"/>
    </source>
</evidence>
<dbReference type="InterPro" id="IPR025965">
    <property type="entry name" value="FlgD/Vpr_Ig-like"/>
</dbReference>
<dbReference type="InterPro" id="IPR013320">
    <property type="entry name" value="ConA-like_dom_sf"/>
</dbReference>
<reference evidence="2" key="1">
    <citation type="journal article" date="2020" name="mSystems">
        <title>Genome- and Community-Level Interaction Insights into Carbon Utilization and Element Cycling Functions of Hydrothermarchaeota in Hydrothermal Sediment.</title>
        <authorList>
            <person name="Zhou Z."/>
            <person name="Liu Y."/>
            <person name="Xu W."/>
            <person name="Pan J."/>
            <person name="Luo Z.H."/>
            <person name="Li M."/>
        </authorList>
    </citation>
    <scope>NUCLEOTIDE SEQUENCE</scope>
    <source>
        <strain evidence="2">HyVt-388</strain>
    </source>
</reference>
<dbReference type="InterPro" id="IPR026444">
    <property type="entry name" value="Secre_tail"/>
</dbReference>
<feature type="domain" description="FlgD/Vpr Ig-like" evidence="1">
    <location>
        <begin position="228"/>
        <end position="274"/>
    </location>
</feature>